<organism evidence="1 2">
    <name type="scientific">Hypoxylon rubiginosum</name>
    <dbReference type="NCBI Taxonomy" id="110542"/>
    <lineage>
        <taxon>Eukaryota</taxon>
        <taxon>Fungi</taxon>
        <taxon>Dikarya</taxon>
        <taxon>Ascomycota</taxon>
        <taxon>Pezizomycotina</taxon>
        <taxon>Sordariomycetes</taxon>
        <taxon>Xylariomycetidae</taxon>
        <taxon>Xylariales</taxon>
        <taxon>Hypoxylaceae</taxon>
        <taxon>Hypoxylon</taxon>
    </lineage>
</organism>
<dbReference type="EMBL" id="MU393769">
    <property type="protein sequence ID" value="KAI4858491.1"/>
    <property type="molecule type" value="Genomic_DNA"/>
</dbReference>
<comment type="caution">
    <text evidence="1">The sequence shown here is derived from an EMBL/GenBank/DDBJ whole genome shotgun (WGS) entry which is preliminary data.</text>
</comment>
<name>A0ACB9YH86_9PEZI</name>
<dbReference type="Proteomes" id="UP001497700">
    <property type="component" value="Unassembled WGS sequence"/>
</dbReference>
<protein>
    <submittedName>
        <fullName evidence="1">Uncharacterized protein</fullName>
    </submittedName>
</protein>
<keyword evidence="2" id="KW-1185">Reference proteome</keyword>
<proteinExistence type="predicted"/>
<sequence length="688" mass="76485">METTPQPESLALTLYRPQDYELVMKDAPDLAVSDVVVTNPPEWILQLHAQMQDSYNAIRTLATQVDVTHRENQEVRESYNALCAVYNTIAQMYSVGIEVSAAQIVSFRHQVEQSSQAFSQQVWGTIAKFADDNTARQAAIDKLAQVAQEQHLALESLRTDFSTYKKTQDEIAGWATTRDPQINELLTREYVNPAQLDQASRKQLSDLQAYTEAALAEFTKRLAANQPIDVQSVLESIGRQAASKPNSRRSTQTGIIPGTYPLPVYSSSEARMRNQLSTRALRTSQVRRTAANAQVQFDSARAGPLVSGGNGRGNPPPPPNDPSGDPDDSDDEGNGPPPGPPRGPPPPRTPHTEPTPPTTPEDRLVRALERLVRPAPATINPVHLNKPTAYDGEDLSKFRPWYLKSFPEDYHRINWIGSLLTVRQIGLVDLWASYELALKERFKDPSERHRNSKKMSELKYHGDVAQYLTEMLDLNESVQWSGTTFQNHIAKTLPDEITKLVYSRQGGLPDSDEEFIDAIQEAGQIYENMLTNPGISGKGKPDSTTEQSKSGHQPRGKDDRSKPGQNQSSKKQDRQTSSNRPDSKDKRWASNKEALQGIDQADIDQRKKDKCPCWRCGRDNHGTLSCFAKKDVNGKELPAAPGKVASAKRKSSDDTTPAPTPAKKAKIDSILTEPPFQRITEEDSDSDF</sequence>
<evidence type="ECO:0000313" key="1">
    <source>
        <dbReference type="EMBL" id="KAI4858491.1"/>
    </source>
</evidence>
<accession>A0ACB9YH86</accession>
<evidence type="ECO:0000313" key="2">
    <source>
        <dbReference type="Proteomes" id="UP001497700"/>
    </source>
</evidence>
<gene>
    <name evidence="1" type="ORF">F4820DRAFT_463194</name>
</gene>
<reference evidence="1 2" key="1">
    <citation type="journal article" date="2022" name="New Phytol.">
        <title>Ecological generalism drives hyperdiversity of secondary metabolite gene clusters in xylarialean endophytes.</title>
        <authorList>
            <person name="Franco M.E.E."/>
            <person name="Wisecaver J.H."/>
            <person name="Arnold A.E."/>
            <person name="Ju Y.M."/>
            <person name="Slot J.C."/>
            <person name="Ahrendt S."/>
            <person name="Moore L.P."/>
            <person name="Eastman K.E."/>
            <person name="Scott K."/>
            <person name="Konkel Z."/>
            <person name="Mondo S.J."/>
            <person name="Kuo A."/>
            <person name="Hayes R.D."/>
            <person name="Haridas S."/>
            <person name="Andreopoulos B."/>
            <person name="Riley R."/>
            <person name="LaButti K."/>
            <person name="Pangilinan J."/>
            <person name="Lipzen A."/>
            <person name="Amirebrahimi M."/>
            <person name="Yan J."/>
            <person name="Adam C."/>
            <person name="Keymanesh K."/>
            <person name="Ng V."/>
            <person name="Louie K."/>
            <person name="Northen T."/>
            <person name="Drula E."/>
            <person name="Henrissat B."/>
            <person name="Hsieh H.M."/>
            <person name="Youens-Clark K."/>
            <person name="Lutzoni F."/>
            <person name="Miadlikowska J."/>
            <person name="Eastwood D.C."/>
            <person name="Hamelin R.C."/>
            <person name="Grigoriev I.V."/>
            <person name="U'Ren J.M."/>
        </authorList>
    </citation>
    <scope>NUCLEOTIDE SEQUENCE [LARGE SCALE GENOMIC DNA]</scope>
    <source>
        <strain evidence="1 2">CBS 119005</strain>
    </source>
</reference>